<dbReference type="PROSITE" id="PS51417">
    <property type="entry name" value="ARF"/>
    <property type="match status" value="1"/>
</dbReference>
<dbReference type="FunFam" id="3.30.70.3080:FF:000002">
    <property type="entry name" value="Alpha,alpha-trehalose-phosphate synthase [UDP-forming] 2"/>
    <property type="match status" value="1"/>
</dbReference>
<keyword evidence="8 11" id="KW-0342">GTP-binding</keyword>
<comment type="similarity">
    <text evidence="2">Belongs to the small GTPase superfamily. Arf family.</text>
</comment>
<evidence type="ECO:0000256" key="10">
    <source>
        <dbReference type="ARBA" id="ARBA00040616"/>
    </source>
</evidence>
<dbReference type="GO" id="GO:0015031">
    <property type="term" value="P:protein transport"/>
    <property type="evidence" value="ECO:0007669"/>
    <property type="project" value="UniProtKB-KW"/>
</dbReference>
<gene>
    <name evidence="14" type="ORF">L5515_013611</name>
</gene>
<dbReference type="GO" id="GO:0005794">
    <property type="term" value="C:Golgi apparatus"/>
    <property type="evidence" value="ECO:0007669"/>
    <property type="project" value="UniProtKB-SubCell"/>
</dbReference>
<feature type="binding site" evidence="11">
    <location>
        <position position="71"/>
    </location>
    <ligand>
        <name>GTP</name>
        <dbReference type="ChEBI" id="CHEBI:37565"/>
    </ligand>
</feature>
<dbReference type="CDD" id="cd04155">
    <property type="entry name" value="Arl3"/>
    <property type="match status" value="1"/>
</dbReference>
<evidence type="ECO:0000256" key="8">
    <source>
        <dbReference type="ARBA" id="ARBA00023134"/>
    </source>
</evidence>
<dbReference type="Gene3D" id="3.40.50.300">
    <property type="entry name" value="P-loop containing nucleotide triphosphate hydrolases"/>
    <property type="match status" value="1"/>
</dbReference>
<feature type="domain" description="Trehalose-6-phosphate phosphatase C-terminal" evidence="13">
    <location>
        <begin position="229"/>
        <end position="498"/>
    </location>
</feature>
<dbReference type="AlphaFoldDB" id="A0AAE9J6I7"/>
<dbReference type="InterPro" id="IPR049063">
    <property type="entry name" value="T6PP_C"/>
</dbReference>
<keyword evidence="5 11" id="KW-0547">Nucleotide-binding</keyword>
<accession>A0AAE9J6I7</accession>
<dbReference type="EMBL" id="CP092621">
    <property type="protein sequence ID" value="UMM16719.1"/>
    <property type="molecule type" value="Genomic_DNA"/>
</dbReference>
<keyword evidence="6" id="KW-0653">Protein transport</keyword>
<proteinExistence type="inferred from homology"/>
<dbReference type="Gene3D" id="3.30.70.3080">
    <property type="match status" value="1"/>
</dbReference>
<evidence type="ECO:0000313" key="15">
    <source>
        <dbReference type="Proteomes" id="UP000829354"/>
    </source>
</evidence>
<dbReference type="InterPro" id="IPR005225">
    <property type="entry name" value="Small_GTP-bd"/>
</dbReference>
<dbReference type="Pfam" id="PF00025">
    <property type="entry name" value="Arf"/>
    <property type="match status" value="1"/>
</dbReference>
<keyword evidence="4" id="KW-0519">Myristate</keyword>
<comment type="subcellular location">
    <subcellularLocation>
        <location evidence="1">Golgi apparatus</location>
    </subcellularLocation>
</comment>
<evidence type="ECO:0000256" key="12">
    <source>
        <dbReference type="PIRSR" id="PIRSR606689-2"/>
    </source>
</evidence>
<dbReference type="FunFam" id="3.40.50.300:FF:000281">
    <property type="entry name" value="ADP-ribosylation factor-like protein 3"/>
    <property type="match status" value="1"/>
</dbReference>
<name>A0AAE9J6I7_CAEBR</name>
<dbReference type="InterPro" id="IPR027417">
    <property type="entry name" value="P-loop_NTPase"/>
</dbReference>
<dbReference type="GO" id="GO:0046872">
    <property type="term" value="F:metal ion binding"/>
    <property type="evidence" value="ECO:0007669"/>
    <property type="project" value="UniProtKB-KW"/>
</dbReference>
<keyword evidence="9" id="KW-0449">Lipoprotein</keyword>
<dbReference type="InterPro" id="IPR006689">
    <property type="entry name" value="Small_GTPase_ARF/SAR"/>
</dbReference>
<keyword evidence="12" id="KW-0460">Magnesium</keyword>
<feature type="binding site" evidence="12">
    <location>
        <position position="31"/>
    </location>
    <ligand>
        <name>Mg(2+)</name>
        <dbReference type="ChEBI" id="CHEBI:18420"/>
    </ligand>
</feature>
<dbReference type="GO" id="GO:0003924">
    <property type="term" value="F:GTPase activity"/>
    <property type="evidence" value="ECO:0007669"/>
    <property type="project" value="InterPro"/>
</dbReference>
<evidence type="ECO:0000256" key="9">
    <source>
        <dbReference type="ARBA" id="ARBA00023288"/>
    </source>
</evidence>
<dbReference type="GO" id="GO:0005525">
    <property type="term" value="F:GTP binding"/>
    <property type="evidence" value="ECO:0007669"/>
    <property type="project" value="UniProtKB-KW"/>
</dbReference>
<dbReference type="SUPFAM" id="SSF56784">
    <property type="entry name" value="HAD-like"/>
    <property type="match status" value="1"/>
</dbReference>
<dbReference type="SMART" id="SM00175">
    <property type="entry name" value="RAB"/>
    <property type="match status" value="1"/>
</dbReference>
<evidence type="ECO:0000256" key="1">
    <source>
        <dbReference type="ARBA" id="ARBA00004555"/>
    </source>
</evidence>
<dbReference type="SUPFAM" id="SSF52540">
    <property type="entry name" value="P-loop containing nucleoside triphosphate hydrolases"/>
    <property type="match status" value="1"/>
</dbReference>
<feature type="binding site" evidence="11">
    <location>
        <begin position="24"/>
        <end position="31"/>
    </location>
    <ligand>
        <name>GTP</name>
        <dbReference type="ChEBI" id="CHEBI:37565"/>
    </ligand>
</feature>
<sequence>MGLMDVLKSFKSPSGREIRILLLGLDNAGKTTILKQLSSEDIQHVTPTKGFNVKTVAAMGDIRLNVWDIGGQRTIRPYWSNYYENIDTLIFVIDSNDKKRFDEMNIELGELLDEEKLRKVPVLIFANKQDLATSATSEEITRKLDLDLLRDRTWHIQACSAKLNEGISDGIAWVANTLKTPTSSSGKNNPIKSNFQTLISSHPISVDTYKKEVENAVELLYSADHFHYFFTDRDGTLKSYSCSYPSSIQPAYSGVIQAQFARRCAQTCVILTTAPLMHIGVLDVSTIPNGYYYFGASGGREWFIDSGHNFKDESIMKGEKADVLASAYTRISHLLEEPEFRQFSWAGSGLQKHYGHLTIAFQDVYRSITEAQGKRLYEEVEKIVKDVDPQGTRLQLASTEFDIKVYMKTEIDGRVFDKGDGLRMLCEKMHCDLTEGNVLVCGDSSTDIPMLKECLVRNPKGVYTIWVTVNDQLKEQVRALCASYSNTNVAFVSCPEVLLGAMAQATIREITITRTRKLSRNV</sequence>
<dbReference type="PANTHER" id="PTHR45697">
    <property type="entry name" value="ADP-RIBOSYLATION FACTOR-LIKE PROTEIN 2-RELATED"/>
    <property type="match status" value="1"/>
</dbReference>
<dbReference type="PRINTS" id="PR00328">
    <property type="entry name" value="SAR1GTPBP"/>
</dbReference>
<dbReference type="Pfam" id="PF21141">
    <property type="entry name" value="T6PP_C"/>
    <property type="match status" value="1"/>
</dbReference>
<keyword evidence="12" id="KW-0479">Metal-binding</keyword>
<dbReference type="Proteomes" id="UP000829354">
    <property type="component" value="Chromosome II"/>
</dbReference>
<evidence type="ECO:0000256" key="3">
    <source>
        <dbReference type="ARBA" id="ARBA00022448"/>
    </source>
</evidence>
<evidence type="ECO:0000256" key="6">
    <source>
        <dbReference type="ARBA" id="ARBA00022927"/>
    </source>
</evidence>
<feature type="binding site" evidence="11">
    <location>
        <begin position="127"/>
        <end position="130"/>
    </location>
    <ligand>
        <name>GTP</name>
        <dbReference type="ChEBI" id="CHEBI:37565"/>
    </ligand>
</feature>
<evidence type="ECO:0000256" key="7">
    <source>
        <dbReference type="ARBA" id="ARBA00023034"/>
    </source>
</evidence>
<reference evidence="14 15" key="1">
    <citation type="submission" date="2022-04" db="EMBL/GenBank/DDBJ databases">
        <title>Chromosome-level reference genomes for two strains of Caenorhabditis briggsae: an improved platform for comparative genomics.</title>
        <authorList>
            <person name="Stevens L."/>
            <person name="Andersen E."/>
        </authorList>
    </citation>
    <scope>NUCLEOTIDE SEQUENCE [LARGE SCALE GENOMIC DNA]</scope>
    <source>
        <strain evidence="14">VX34</strain>
        <tissue evidence="14">Whole-organism</tissue>
    </source>
</reference>
<evidence type="ECO:0000256" key="4">
    <source>
        <dbReference type="ARBA" id="ARBA00022707"/>
    </source>
</evidence>
<keyword evidence="7" id="KW-0333">Golgi apparatus</keyword>
<dbReference type="Gene3D" id="3.40.50.1000">
    <property type="entry name" value="HAD superfamily/HAD-like"/>
    <property type="match status" value="1"/>
</dbReference>
<evidence type="ECO:0000256" key="5">
    <source>
        <dbReference type="ARBA" id="ARBA00022741"/>
    </source>
</evidence>
<dbReference type="InterPro" id="IPR044612">
    <property type="entry name" value="ARL2/3"/>
</dbReference>
<organism evidence="14 15">
    <name type="scientific">Caenorhabditis briggsae</name>
    <dbReference type="NCBI Taxonomy" id="6238"/>
    <lineage>
        <taxon>Eukaryota</taxon>
        <taxon>Metazoa</taxon>
        <taxon>Ecdysozoa</taxon>
        <taxon>Nematoda</taxon>
        <taxon>Chromadorea</taxon>
        <taxon>Rhabditida</taxon>
        <taxon>Rhabditina</taxon>
        <taxon>Rhabditomorpha</taxon>
        <taxon>Rhabditoidea</taxon>
        <taxon>Rhabditidae</taxon>
        <taxon>Peloderinae</taxon>
        <taxon>Caenorhabditis</taxon>
    </lineage>
</organism>
<feature type="binding site" evidence="12">
    <location>
        <position position="48"/>
    </location>
    <ligand>
        <name>Mg(2+)</name>
        <dbReference type="ChEBI" id="CHEBI:18420"/>
    </ligand>
</feature>
<evidence type="ECO:0000259" key="13">
    <source>
        <dbReference type="Pfam" id="PF21141"/>
    </source>
</evidence>
<keyword evidence="15" id="KW-1185">Reference proteome</keyword>
<protein>
    <recommendedName>
        <fullName evidence="10">ADP-ribosylation factor-like protein 3</fullName>
    </recommendedName>
</protein>
<dbReference type="SMART" id="SM00177">
    <property type="entry name" value="ARF"/>
    <property type="match status" value="1"/>
</dbReference>
<dbReference type="NCBIfam" id="TIGR00231">
    <property type="entry name" value="small_GTP"/>
    <property type="match status" value="1"/>
</dbReference>
<dbReference type="InterPro" id="IPR036412">
    <property type="entry name" value="HAD-like_sf"/>
</dbReference>
<dbReference type="InterPro" id="IPR023214">
    <property type="entry name" value="HAD_sf"/>
</dbReference>
<evidence type="ECO:0000313" key="14">
    <source>
        <dbReference type="EMBL" id="UMM16719.1"/>
    </source>
</evidence>
<evidence type="ECO:0000256" key="11">
    <source>
        <dbReference type="PIRSR" id="PIRSR606689-1"/>
    </source>
</evidence>
<evidence type="ECO:0000256" key="2">
    <source>
        <dbReference type="ARBA" id="ARBA00010290"/>
    </source>
</evidence>
<dbReference type="SMART" id="SM00178">
    <property type="entry name" value="SAR"/>
    <property type="match status" value="1"/>
</dbReference>
<keyword evidence="3" id="KW-0813">Transport</keyword>